<accession>A0A438AIF7</accession>
<keyword evidence="2" id="KW-1185">Reference proteome</keyword>
<dbReference type="RefSeq" id="WP_127905610.1">
    <property type="nucleotide sequence ID" value="NZ_RQXX01000002.1"/>
</dbReference>
<evidence type="ECO:0008006" key="3">
    <source>
        <dbReference type="Google" id="ProtNLM"/>
    </source>
</evidence>
<dbReference type="Proteomes" id="UP000285908">
    <property type="component" value="Unassembled WGS sequence"/>
</dbReference>
<dbReference type="AlphaFoldDB" id="A0A438AIF7"/>
<evidence type="ECO:0000313" key="1">
    <source>
        <dbReference type="EMBL" id="RVV98377.1"/>
    </source>
</evidence>
<sequence length="110" mass="12180">MSCHVEALCDRRRFGSAACKQIAMYLSNKASDDGAGNWWSKHIMARHTDLNLATVKRTFRDFLDEGLCVETGDRGACDHGHTVVDPWSTKLLPDWSRCCPKGGPKSPGTQ</sequence>
<protein>
    <recommendedName>
        <fullName evidence="3">Helix-turn-helix domain-containing protein</fullName>
    </recommendedName>
</protein>
<proteinExistence type="predicted"/>
<organism evidence="1 2">
    <name type="scientific">Mesobaculum littorinae</name>
    <dbReference type="NCBI Taxonomy" id="2486419"/>
    <lineage>
        <taxon>Bacteria</taxon>
        <taxon>Pseudomonadati</taxon>
        <taxon>Pseudomonadota</taxon>
        <taxon>Alphaproteobacteria</taxon>
        <taxon>Rhodobacterales</taxon>
        <taxon>Roseobacteraceae</taxon>
        <taxon>Mesobaculum</taxon>
    </lineage>
</organism>
<evidence type="ECO:0000313" key="2">
    <source>
        <dbReference type="Proteomes" id="UP000285908"/>
    </source>
</evidence>
<gene>
    <name evidence="1" type="ORF">EKE94_05490</name>
</gene>
<comment type="caution">
    <text evidence="1">The sequence shown here is derived from an EMBL/GenBank/DDBJ whole genome shotgun (WGS) entry which is preliminary data.</text>
</comment>
<reference evidence="1 2" key="1">
    <citation type="submission" date="2018-11" db="EMBL/GenBank/DDBJ databases">
        <title>Mesobaculum littorinae gen. nov., sp. nov., isolated from Littorina scabra that represents a novel genus of the order Rhodobacteraceae.</title>
        <authorList>
            <person name="Li F."/>
        </authorList>
    </citation>
    <scope>NUCLEOTIDE SEQUENCE [LARGE SCALE GENOMIC DNA]</scope>
    <source>
        <strain evidence="1 2">M0103</strain>
    </source>
</reference>
<dbReference type="OrthoDB" id="7776647at2"/>
<dbReference type="EMBL" id="RQXX01000002">
    <property type="protein sequence ID" value="RVV98377.1"/>
    <property type="molecule type" value="Genomic_DNA"/>
</dbReference>
<name>A0A438AIF7_9RHOB</name>